<reference evidence="1 2" key="1">
    <citation type="submission" date="2021-06" db="EMBL/GenBank/DDBJ databases">
        <authorList>
            <person name="Palmer J.M."/>
        </authorList>
    </citation>
    <scope>NUCLEOTIDE SEQUENCE [LARGE SCALE GENOMIC DNA]</scope>
    <source>
        <strain evidence="1 2">MEX-2019</strain>
        <tissue evidence="1">Muscle</tissue>
    </source>
</reference>
<gene>
    <name evidence="1" type="ORF">CRENBAI_004958</name>
</gene>
<sequence length="86" mass="9805">MDDGGEVDYFELFIDAAYYNYYPPFFILAIHPQTLLKREADLNSPKAVSVGRLHAVWCQSGLVLPMCQLTAAIETYYRTKGSFTVY</sequence>
<dbReference type="EMBL" id="JAHHUM010000996">
    <property type="protein sequence ID" value="KAK5615160.1"/>
    <property type="molecule type" value="Genomic_DNA"/>
</dbReference>
<dbReference type="Proteomes" id="UP001311232">
    <property type="component" value="Unassembled WGS sequence"/>
</dbReference>
<comment type="caution">
    <text evidence="1">The sequence shown here is derived from an EMBL/GenBank/DDBJ whole genome shotgun (WGS) entry which is preliminary data.</text>
</comment>
<keyword evidence="2" id="KW-1185">Reference proteome</keyword>
<organism evidence="1 2">
    <name type="scientific">Crenichthys baileyi</name>
    <name type="common">White River springfish</name>
    <dbReference type="NCBI Taxonomy" id="28760"/>
    <lineage>
        <taxon>Eukaryota</taxon>
        <taxon>Metazoa</taxon>
        <taxon>Chordata</taxon>
        <taxon>Craniata</taxon>
        <taxon>Vertebrata</taxon>
        <taxon>Euteleostomi</taxon>
        <taxon>Actinopterygii</taxon>
        <taxon>Neopterygii</taxon>
        <taxon>Teleostei</taxon>
        <taxon>Neoteleostei</taxon>
        <taxon>Acanthomorphata</taxon>
        <taxon>Ovalentaria</taxon>
        <taxon>Atherinomorphae</taxon>
        <taxon>Cyprinodontiformes</taxon>
        <taxon>Goodeidae</taxon>
        <taxon>Crenichthys</taxon>
    </lineage>
</organism>
<accession>A0AAV9S1X0</accession>
<evidence type="ECO:0000313" key="2">
    <source>
        <dbReference type="Proteomes" id="UP001311232"/>
    </source>
</evidence>
<name>A0AAV9S1X0_9TELE</name>
<evidence type="ECO:0000313" key="1">
    <source>
        <dbReference type="EMBL" id="KAK5615160.1"/>
    </source>
</evidence>
<protein>
    <submittedName>
        <fullName evidence="1">Uncharacterized protein</fullName>
    </submittedName>
</protein>
<dbReference type="AlphaFoldDB" id="A0AAV9S1X0"/>
<proteinExistence type="predicted"/>